<dbReference type="Proteomes" id="UP000292507">
    <property type="component" value="Unassembled WGS sequence"/>
</dbReference>
<proteinExistence type="predicted"/>
<keyword evidence="2" id="KW-1185">Reference proteome</keyword>
<protein>
    <submittedName>
        <fullName evidence="1">Uncharacterized protein</fullName>
    </submittedName>
</protein>
<evidence type="ECO:0000313" key="1">
    <source>
        <dbReference type="EMBL" id="RZU32238.1"/>
    </source>
</evidence>
<sequence length="94" mass="10314">MRRDLANARMGQLVGADGRTYSLRASRIDPAEVESLIESGWPVVTYHAGGRLVWHDEDDAWPAWADARSAAETVTAGRWESPGGSLAVVLVWHE</sequence>
<dbReference type="AlphaFoldDB" id="A0A4Q7Y6E3"/>
<dbReference type="EMBL" id="SHKV01000001">
    <property type="protein sequence ID" value="RZU32238.1"/>
    <property type="molecule type" value="Genomic_DNA"/>
</dbReference>
<dbReference type="OrthoDB" id="5195621at2"/>
<dbReference type="RefSeq" id="WP_104529421.1">
    <property type="nucleotide sequence ID" value="NZ_POQT01000027.1"/>
</dbReference>
<organism evidence="1 2">
    <name type="scientific">Blastococcus saxobsidens</name>
    <dbReference type="NCBI Taxonomy" id="138336"/>
    <lineage>
        <taxon>Bacteria</taxon>
        <taxon>Bacillati</taxon>
        <taxon>Actinomycetota</taxon>
        <taxon>Actinomycetes</taxon>
        <taxon>Geodermatophilales</taxon>
        <taxon>Geodermatophilaceae</taxon>
        <taxon>Blastococcus</taxon>
    </lineage>
</organism>
<name>A0A4Q7Y6E3_9ACTN</name>
<reference evidence="1 2" key="1">
    <citation type="submission" date="2019-02" db="EMBL/GenBank/DDBJ databases">
        <title>Sequencing the genomes of 1000 actinobacteria strains.</title>
        <authorList>
            <person name="Klenk H.-P."/>
        </authorList>
    </citation>
    <scope>NUCLEOTIDE SEQUENCE [LARGE SCALE GENOMIC DNA]</scope>
    <source>
        <strain evidence="1 2">DSM 44509</strain>
    </source>
</reference>
<comment type="caution">
    <text evidence="1">The sequence shown here is derived from an EMBL/GenBank/DDBJ whole genome shotgun (WGS) entry which is preliminary data.</text>
</comment>
<gene>
    <name evidence="1" type="ORF">BKA19_1933</name>
</gene>
<evidence type="ECO:0000313" key="2">
    <source>
        <dbReference type="Proteomes" id="UP000292507"/>
    </source>
</evidence>
<accession>A0A4Q7Y6E3</accession>